<dbReference type="Gene3D" id="3.40.50.2000">
    <property type="entry name" value="Glycogen Phosphorylase B"/>
    <property type="match status" value="2"/>
</dbReference>
<dbReference type="AlphaFoldDB" id="A0AAE3E6N8"/>
<dbReference type="Pfam" id="PF00534">
    <property type="entry name" value="Glycos_transf_1"/>
    <property type="match status" value="1"/>
</dbReference>
<name>A0AAE3E6N8_9FIRM</name>
<dbReference type="CDD" id="cd03811">
    <property type="entry name" value="GT4_GT28_WabH-like"/>
    <property type="match status" value="1"/>
</dbReference>
<dbReference type="GO" id="GO:0016757">
    <property type="term" value="F:glycosyltransferase activity"/>
    <property type="evidence" value="ECO:0007669"/>
    <property type="project" value="InterPro"/>
</dbReference>
<gene>
    <name evidence="2" type="ORF">LKD48_14315</name>
</gene>
<dbReference type="Proteomes" id="UP001198200">
    <property type="component" value="Unassembled WGS sequence"/>
</dbReference>
<feature type="domain" description="Glycosyl transferase family 1" evidence="1">
    <location>
        <begin position="235"/>
        <end position="385"/>
    </location>
</feature>
<dbReference type="SUPFAM" id="SSF53756">
    <property type="entry name" value="UDP-Glycosyltransferase/glycogen phosphorylase"/>
    <property type="match status" value="1"/>
</dbReference>
<dbReference type="PANTHER" id="PTHR12526:SF630">
    <property type="entry name" value="GLYCOSYLTRANSFERASE"/>
    <property type="match status" value="1"/>
</dbReference>
<dbReference type="EMBL" id="JAJEQN010000049">
    <property type="protein sequence ID" value="MCC2222781.1"/>
    <property type="molecule type" value="Genomic_DNA"/>
</dbReference>
<proteinExistence type="predicted"/>
<reference evidence="2 3" key="1">
    <citation type="submission" date="2021-10" db="EMBL/GenBank/DDBJ databases">
        <title>Anaerobic single-cell dispensing facilitates the cultivation of human gut bacteria.</title>
        <authorList>
            <person name="Afrizal A."/>
        </authorList>
    </citation>
    <scope>NUCLEOTIDE SEQUENCE [LARGE SCALE GENOMIC DNA]</scope>
    <source>
        <strain evidence="2 3">CLA-AA-H224</strain>
    </source>
</reference>
<evidence type="ECO:0000313" key="2">
    <source>
        <dbReference type="EMBL" id="MCC2222781.1"/>
    </source>
</evidence>
<dbReference type="PANTHER" id="PTHR12526">
    <property type="entry name" value="GLYCOSYLTRANSFERASE"/>
    <property type="match status" value="1"/>
</dbReference>
<dbReference type="InterPro" id="IPR001296">
    <property type="entry name" value="Glyco_trans_1"/>
</dbReference>
<keyword evidence="3" id="KW-1185">Reference proteome</keyword>
<evidence type="ECO:0000313" key="3">
    <source>
        <dbReference type="Proteomes" id="UP001198200"/>
    </source>
</evidence>
<accession>A0AAE3E6N8</accession>
<sequence length="402" mass="46096">MKKKKVLFVINTLGRAGAEVALLSLFSALDPNKYDISLYVIMAQGEMADELPSYVHLRNPYFSTESVLTEDGRKDLVRTVMRKMIKNGHWFQKVSYMLQVWKQMKQTGTMLPDKILWRVLSDGSERFEKEFDLAVAYLEGASTYYVADHVKAKKKVAFVHIDYESSGYTPFMDKDCYEKMDRIFAVSDEVKAHFLKCYPQYQNKVGVFHNIIDHIQIKKMANEAGGFTDQYEGIRILTVGRLTYQKAYDIAIDAMKLVKQSGCKARWYVLGEGNEREKLEKKIKELGLEEDFLLLGAVENPYPYYAQADLYVHATRFEGKSIAIQEAQVLGCPVIASDCNGNQEQIESGVDGILCKLSPEDIAKSIEELIADPKKRQIYEKCAQERNKENKEEINQLLTMMR</sequence>
<organism evidence="2 3">
    <name type="scientific">Anthropogastromicrobium aceti</name>
    <dbReference type="NCBI Taxonomy" id="2981768"/>
    <lineage>
        <taxon>Bacteria</taxon>
        <taxon>Bacillati</taxon>
        <taxon>Bacillota</taxon>
        <taxon>Clostridia</taxon>
        <taxon>Lachnospirales</taxon>
        <taxon>Lachnospiraceae</taxon>
        <taxon>Anthropogastromicrobium</taxon>
    </lineage>
</organism>
<evidence type="ECO:0000259" key="1">
    <source>
        <dbReference type="Pfam" id="PF00534"/>
    </source>
</evidence>
<comment type="caution">
    <text evidence="2">The sequence shown here is derived from an EMBL/GenBank/DDBJ whole genome shotgun (WGS) entry which is preliminary data.</text>
</comment>
<protein>
    <submittedName>
        <fullName evidence="2">Glycosyltransferase</fullName>
    </submittedName>
</protein>
<dbReference type="RefSeq" id="WP_308732377.1">
    <property type="nucleotide sequence ID" value="NZ_JAJEQN010000049.1"/>
</dbReference>